<accession>A0ABT8QPV6</accession>
<keyword evidence="2" id="KW-1185">Reference proteome</keyword>
<dbReference type="Proteomes" id="UP001176021">
    <property type="component" value="Unassembled WGS sequence"/>
</dbReference>
<dbReference type="RefSeq" id="WP_302048765.1">
    <property type="nucleotide sequence ID" value="NZ_JAMJEV010000008.1"/>
</dbReference>
<gene>
    <name evidence="1" type="ORF">M8H41_10905</name>
</gene>
<reference evidence="1" key="1">
    <citation type="submission" date="2022-05" db="EMBL/GenBank/DDBJ databases">
        <title>Expanded diversity of anoxic marine methylotrophy in a Black Sea sulfate reducing microorganism.</title>
        <authorList>
            <person name="Fischer P.Q."/>
            <person name="Stams A.J.M."/>
            <person name="Villanueva L."/>
            <person name="Sousa D.Z."/>
        </authorList>
    </citation>
    <scope>NUCLEOTIDE SEQUENCE</scope>
    <source>
        <strain evidence="1">P130</strain>
    </source>
</reference>
<dbReference type="EMBL" id="JAMJEV010000008">
    <property type="protein sequence ID" value="MDO0823361.1"/>
    <property type="molecule type" value="Genomic_DNA"/>
</dbReference>
<organism evidence="1 2">
    <name type="scientific">Desulfosporosinus nitroreducens</name>
    <dbReference type="NCBI Taxonomy" id="2018668"/>
    <lineage>
        <taxon>Bacteria</taxon>
        <taxon>Bacillati</taxon>
        <taxon>Bacillota</taxon>
        <taxon>Clostridia</taxon>
        <taxon>Eubacteriales</taxon>
        <taxon>Desulfitobacteriaceae</taxon>
        <taxon>Desulfosporosinus</taxon>
    </lineage>
</organism>
<sequence>MNYEKATIKKRTLISMNFHQPMGKYLFHHHPIGYFEADIDLPVLKEGKKIWMSPAISELESMGEGIEKGHGKCLTLGLGIGVLPYLWLLKDEVDSVTVVEINQDVIDLFEKHIRPQFRTAKKLEIIPW</sequence>
<evidence type="ECO:0000313" key="1">
    <source>
        <dbReference type="EMBL" id="MDO0823361.1"/>
    </source>
</evidence>
<proteinExistence type="predicted"/>
<name>A0ABT8QPV6_9FIRM</name>
<dbReference type="Gene3D" id="3.40.50.150">
    <property type="entry name" value="Vaccinia Virus protein VP39"/>
    <property type="match status" value="1"/>
</dbReference>
<dbReference type="InterPro" id="IPR029063">
    <property type="entry name" value="SAM-dependent_MTases_sf"/>
</dbReference>
<comment type="caution">
    <text evidence="1">The sequence shown here is derived from an EMBL/GenBank/DDBJ whole genome shotgun (WGS) entry which is preliminary data.</text>
</comment>
<evidence type="ECO:0008006" key="3">
    <source>
        <dbReference type="Google" id="ProtNLM"/>
    </source>
</evidence>
<evidence type="ECO:0000313" key="2">
    <source>
        <dbReference type="Proteomes" id="UP001176021"/>
    </source>
</evidence>
<dbReference type="SUPFAM" id="SSF53335">
    <property type="entry name" value="S-adenosyl-L-methionine-dependent methyltransferases"/>
    <property type="match status" value="1"/>
</dbReference>
<protein>
    <recommendedName>
        <fullName evidence="3">Spermidine synthase</fullName>
    </recommendedName>
</protein>